<dbReference type="InterPro" id="IPR000086">
    <property type="entry name" value="NUDIX_hydrolase_dom"/>
</dbReference>
<sequence>MLTKRKVLAYITKGEAEERELLVFEHKDIPEAGIQVPGGTIEEDELLIDALYREIEEETGITRNELTLVGKIRKYLFFPEGNHGIHERNIFHLSYIGEEKSYWEHVVNGGGEDDGLIYCLRWISLQNPPVLAGAQDDALDMI</sequence>
<dbReference type="EMBL" id="JBHSEC010000007">
    <property type="protein sequence ID" value="MFC4410050.1"/>
    <property type="molecule type" value="Genomic_DNA"/>
</dbReference>
<evidence type="ECO:0000313" key="4">
    <source>
        <dbReference type="Proteomes" id="UP001595817"/>
    </source>
</evidence>
<dbReference type="InterPro" id="IPR015797">
    <property type="entry name" value="NUDIX_hydrolase-like_dom_sf"/>
</dbReference>
<evidence type="ECO:0000259" key="2">
    <source>
        <dbReference type="PROSITE" id="PS51462"/>
    </source>
</evidence>
<dbReference type="InterPro" id="IPR020084">
    <property type="entry name" value="NUDIX_hydrolase_CS"/>
</dbReference>
<accession>A0ABV8X521</accession>
<dbReference type="PROSITE" id="PS51462">
    <property type="entry name" value="NUDIX"/>
    <property type="match status" value="1"/>
</dbReference>
<dbReference type="Pfam" id="PF00293">
    <property type="entry name" value="NUDIX"/>
    <property type="match status" value="1"/>
</dbReference>
<keyword evidence="4" id="KW-1185">Reference proteome</keyword>
<reference evidence="4" key="1">
    <citation type="journal article" date="2019" name="Int. J. Syst. Evol. Microbiol.">
        <title>The Global Catalogue of Microorganisms (GCM) 10K type strain sequencing project: providing services to taxonomists for standard genome sequencing and annotation.</title>
        <authorList>
            <consortium name="The Broad Institute Genomics Platform"/>
            <consortium name="The Broad Institute Genome Sequencing Center for Infectious Disease"/>
            <person name="Wu L."/>
            <person name="Ma J."/>
        </authorList>
    </citation>
    <scope>NUCLEOTIDE SEQUENCE [LARGE SCALE GENOMIC DNA]</scope>
    <source>
        <strain evidence="4">CCUG 59778</strain>
    </source>
</reference>
<proteinExistence type="predicted"/>
<organism evidence="3 4">
    <name type="scientific">Chungangia koreensis</name>
    <dbReference type="NCBI Taxonomy" id="752657"/>
    <lineage>
        <taxon>Bacteria</taxon>
        <taxon>Bacillati</taxon>
        <taxon>Bacillota</taxon>
        <taxon>Bacilli</taxon>
        <taxon>Lactobacillales</taxon>
        <taxon>Chungangia</taxon>
    </lineage>
</organism>
<dbReference type="PROSITE" id="PS00893">
    <property type="entry name" value="NUDIX_BOX"/>
    <property type="match status" value="1"/>
</dbReference>
<dbReference type="CDD" id="cd04663">
    <property type="entry name" value="NUDIX_Hydrolase"/>
    <property type="match status" value="1"/>
</dbReference>
<dbReference type="Gene3D" id="3.90.79.10">
    <property type="entry name" value="Nucleoside Triphosphate Pyrophosphohydrolase"/>
    <property type="match status" value="1"/>
</dbReference>
<keyword evidence="1" id="KW-0378">Hydrolase</keyword>
<comment type="caution">
    <text evidence="3">The sequence shown here is derived from an EMBL/GenBank/DDBJ whole genome shotgun (WGS) entry which is preliminary data.</text>
</comment>
<feature type="domain" description="Nudix hydrolase" evidence="2">
    <location>
        <begin position="2"/>
        <end position="142"/>
    </location>
</feature>
<dbReference type="Proteomes" id="UP001595817">
    <property type="component" value="Unassembled WGS sequence"/>
</dbReference>
<protein>
    <submittedName>
        <fullName evidence="3">NUDIX domain-containing protein</fullName>
    </submittedName>
</protein>
<dbReference type="SUPFAM" id="SSF55811">
    <property type="entry name" value="Nudix"/>
    <property type="match status" value="1"/>
</dbReference>
<evidence type="ECO:0000313" key="3">
    <source>
        <dbReference type="EMBL" id="MFC4410050.1"/>
    </source>
</evidence>
<evidence type="ECO:0000256" key="1">
    <source>
        <dbReference type="ARBA" id="ARBA00022801"/>
    </source>
</evidence>
<dbReference type="RefSeq" id="WP_378153461.1">
    <property type="nucleotide sequence ID" value="NZ_JBHSEC010000007.1"/>
</dbReference>
<gene>
    <name evidence="3" type="ORF">ACFOZY_06315</name>
</gene>
<name>A0ABV8X521_9LACT</name>